<comment type="caution">
    <text evidence="2">The sequence shown here is derived from an EMBL/GenBank/DDBJ whole genome shotgun (WGS) entry which is preliminary data.</text>
</comment>
<keyword evidence="2" id="KW-0378">Hydrolase</keyword>
<accession>A0A928V693</accession>
<name>A0A928V693_9GAMM</name>
<evidence type="ECO:0000313" key="3">
    <source>
        <dbReference type="Proteomes" id="UP000652567"/>
    </source>
</evidence>
<dbReference type="InterPro" id="IPR000073">
    <property type="entry name" value="AB_hydrolase_1"/>
</dbReference>
<dbReference type="Gene3D" id="3.40.50.1820">
    <property type="entry name" value="alpha/beta hydrolase"/>
    <property type="match status" value="1"/>
</dbReference>
<gene>
    <name evidence="2" type="ORF">C4F51_06580</name>
</gene>
<dbReference type="RefSeq" id="WP_193908251.1">
    <property type="nucleotide sequence ID" value="NZ_PRDL01000001.1"/>
</dbReference>
<dbReference type="AlphaFoldDB" id="A0A928V693"/>
<proteinExistence type="predicted"/>
<dbReference type="EMBL" id="PRDL01000001">
    <property type="protein sequence ID" value="MBE8716854.1"/>
    <property type="molecule type" value="Genomic_DNA"/>
</dbReference>
<dbReference type="GO" id="GO:0016787">
    <property type="term" value="F:hydrolase activity"/>
    <property type="evidence" value="ECO:0007669"/>
    <property type="project" value="UniProtKB-KW"/>
</dbReference>
<sequence>MLPLTEKEHTFLIAGPAGQIEVKWLRPDPAGIFANKAWSAIVCHPNPTRGGDMNNKVVTTLLRTYRDLGVQVVTFNFRGVGNSSGEFDRGVGEKEDLRAVIAWCRAQLQPAALLLAGFSFGSSIAAAVSHTCDDLIHLLLVAPPVDRYVYEINHRFAVPVTVVQGGQDELIPAQQVHDWAAGLQSPLRLVAYEKAGHFFHGFLTALKRDVSDVLAETLA</sequence>
<evidence type="ECO:0000313" key="2">
    <source>
        <dbReference type="EMBL" id="MBE8716854.1"/>
    </source>
</evidence>
<organism evidence="2 3">
    <name type="scientific">Cellvibrio polysaccharolyticus</name>
    <dbReference type="NCBI Taxonomy" id="2082724"/>
    <lineage>
        <taxon>Bacteria</taxon>
        <taxon>Pseudomonadati</taxon>
        <taxon>Pseudomonadota</taxon>
        <taxon>Gammaproteobacteria</taxon>
        <taxon>Cellvibrionales</taxon>
        <taxon>Cellvibrionaceae</taxon>
        <taxon>Cellvibrio</taxon>
    </lineage>
</organism>
<keyword evidence="3" id="KW-1185">Reference proteome</keyword>
<dbReference type="Pfam" id="PF00561">
    <property type="entry name" value="Abhydrolase_1"/>
    <property type="match status" value="1"/>
</dbReference>
<dbReference type="InterPro" id="IPR029058">
    <property type="entry name" value="AB_hydrolase_fold"/>
</dbReference>
<dbReference type="PANTHER" id="PTHR42103:SF2">
    <property type="entry name" value="AB HYDROLASE-1 DOMAIN-CONTAINING PROTEIN"/>
    <property type="match status" value="1"/>
</dbReference>
<evidence type="ECO:0000259" key="1">
    <source>
        <dbReference type="Pfam" id="PF00561"/>
    </source>
</evidence>
<dbReference type="PANTHER" id="PTHR42103">
    <property type="entry name" value="ALPHA/BETA-HYDROLASES SUPERFAMILY PROTEIN"/>
    <property type="match status" value="1"/>
</dbReference>
<dbReference type="Proteomes" id="UP000652567">
    <property type="component" value="Unassembled WGS sequence"/>
</dbReference>
<dbReference type="SUPFAM" id="SSF53474">
    <property type="entry name" value="alpha/beta-Hydrolases"/>
    <property type="match status" value="1"/>
</dbReference>
<protein>
    <submittedName>
        <fullName evidence="2">Alpha/beta fold hydrolase</fullName>
    </submittedName>
</protein>
<reference evidence="2" key="1">
    <citation type="submission" date="2018-07" db="EMBL/GenBank/DDBJ databases">
        <title>Genome assembly of strain Ka43.</title>
        <authorList>
            <person name="Kukolya J."/>
            <person name="Nagy I."/>
            <person name="Horvath B."/>
            <person name="Toth A."/>
        </authorList>
    </citation>
    <scope>NUCLEOTIDE SEQUENCE</scope>
    <source>
        <strain evidence="2">KB43</strain>
    </source>
</reference>
<feature type="domain" description="AB hydrolase-1" evidence="1">
    <location>
        <begin position="42"/>
        <end position="130"/>
    </location>
</feature>